<dbReference type="PANTHER" id="PTHR43135:SF3">
    <property type="entry name" value="ALPHA-D-RIBOSE 1-METHYLPHOSPHONATE 5-TRIPHOSPHATE DIPHOSPHATASE"/>
    <property type="match status" value="1"/>
</dbReference>
<dbReference type="AlphaFoldDB" id="A0A6J4NAZ3"/>
<dbReference type="InterPro" id="IPR032466">
    <property type="entry name" value="Metal_Hydrolase"/>
</dbReference>
<dbReference type="Gene3D" id="3.20.20.140">
    <property type="entry name" value="Metal-dependent hydrolases"/>
    <property type="match status" value="1"/>
</dbReference>
<organism evidence="3">
    <name type="scientific">uncultured Gemmatimonadota bacterium</name>
    <dbReference type="NCBI Taxonomy" id="203437"/>
    <lineage>
        <taxon>Bacteria</taxon>
        <taxon>Pseudomonadati</taxon>
        <taxon>Gemmatimonadota</taxon>
        <taxon>environmental samples</taxon>
    </lineage>
</organism>
<dbReference type="InterPro" id="IPR051781">
    <property type="entry name" value="Metallo-dep_Hydrolase"/>
</dbReference>
<evidence type="ECO:0000256" key="1">
    <source>
        <dbReference type="SAM" id="SignalP"/>
    </source>
</evidence>
<accession>A0A6J4NAZ3</accession>
<feature type="domain" description="Amidohydrolase-related" evidence="2">
    <location>
        <begin position="273"/>
        <end position="404"/>
    </location>
</feature>
<protein>
    <recommendedName>
        <fullName evidence="2">Amidohydrolase-related domain-containing protein</fullName>
    </recommendedName>
</protein>
<sequence>MNRILLAAGALCFAAAPAGAQSIAIVGGDVYTADGTPIRGGTVVIQNGRITAVGANVAIPAGARRIDATGKWVTPGLIESSTTLGITEVGSITESSDQEIRDVTSRRDTDDQVQAAFTVTEGLNPRSMVVPIVRIMGVTTAVTRPSGSLIAGQGAMIDLAGNRVEDMTVVSPIGMYASLGENARGAVGGPRAAISMRLREVLEDARAYARNRQSFERGETRDFSVSRLDLEALQPVLAGREPLVVEAHRASDIQLALRIAREYNLRLIITGGTEAWMVADELARARVPVLVKVLNNLPGSFESLGATYENAARLRRSGVQVALTSGETWRAYTIRQEAGNAVAYGLPWAEAFRAVTLYPAQIWGVADRYGSLEAGKVANVVVWSGDPFELLTRVEHVIIRGQEVPLVSRETLLRERYRTLDENVRTYRQP</sequence>
<dbReference type="Gene3D" id="2.30.40.10">
    <property type="entry name" value="Urease, subunit C, domain 1"/>
    <property type="match status" value="1"/>
</dbReference>
<reference evidence="3" key="1">
    <citation type="submission" date="2020-02" db="EMBL/GenBank/DDBJ databases">
        <authorList>
            <person name="Meier V. D."/>
        </authorList>
    </citation>
    <scope>NUCLEOTIDE SEQUENCE</scope>
    <source>
        <strain evidence="3">AVDCRST_MAG89</strain>
    </source>
</reference>
<dbReference type="Pfam" id="PF01979">
    <property type="entry name" value="Amidohydro_1"/>
    <property type="match status" value="1"/>
</dbReference>
<evidence type="ECO:0000313" key="3">
    <source>
        <dbReference type="EMBL" id="CAA9377772.1"/>
    </source>
</evidence>
<dbReference type="SUPFAM" id="SSF51338">
    <property type="entry name" value="Composite domain of metallo-dependent hydrolases"/>
    <property type="match status" value="1"/>
</dbReference>
<feature type="chain" id="PRO_5027097929" description="Amidohydrolase-related domain-containing protein" evidence="1">
    <location>
        <begin position="21"/>
        <end position="430"/>
    </location>
</feature>
<dbReference type="InterPro" id="IPR006680">
    <property type="entry name" value="Amidohydro-rel"/>
</dbReference>
<feature type="signal peptide" evidence="1">
    <location>
        <begin position="1"/>
        <end position="20"/>
    </location>
</feature>
<proteinExistence type="predicted"/>
<dbReference type="GO" id="GO:0016810">
    <property type="term" value="F:hydrolase activity, acting on carbon-nitrogen (but not peptide) bonds"/>
    <property type="evidence" value="ECO:0007669"/>
    <property type="project" value="InterPro"/>
</dbReference>
<dbReference type="SUPFAM" id="SSF51556">
    <property type="entry name" value="Metallo-dependent hydrolases"/>
    <property type="match status" value="1"/>
</dbReference>
<keyword evidence="1" id="KW-0732">Signal</keyword>
<gene>
    <name evidence="3" type="ORF">AVDCRST_MAG89-5141</name>
</gene>
<name>A0A6J4NAZ3_9BACT</name>
<dbReference type="PANTHER" id="PTHR43135">
    <property type="entry name" value="ALPHA-D-RIBOSE 1-METHYLPHOSPHONATE 5-TRIPHOSPHATE DIPHOSPHATASE"/>
    <property type="match status" value="1"/>
</dbReference>
<evidence type="ECO:0000259" key="2">
    <source>
        <dbReference type="Pfam" id="PF01979"/>
    </source>
</evidence>
<dbReference type="EMBL" id="CADCTV010001079">
    <property type="protein sequence ID" value="CAA9377772.1"/>
    <property type="molecule type" value="Genomic_DNA"/>
</dbReference>
<dbReference type="InterPro" id="IPR011059">
    <property type="entry name" value="Metal-dep_hydrolase_composite"/>
</dbReference>